<dbReference type="PANTHER" id="PTHR31321">
    <property type="entry name" value="ACYL-COA THIOESTER HYDROLASE YBHC-RELATED"/>
    <property type="match status" value="1"/>
</dbReference>
<dbReference type="STRING" id="2025994.A0A2T3A8U3"/>
<evidence type="ECO:0000256" key="1">
    <source>
        <dbReference type="ARBA" id="ARBA00004613"/>
    </source>
</evidence>
<dbReference type="GO" id="GO:0042545">
    <property type="term" value="P:cell wall modification"/>
    <property type="evidence" value="ECO:0007669"/>
    <property type="project" value="UniProtKB-UniRule"/>
</dbReference>
<feature type="domain" description="Pectinesterase catalytic" evidence="12">
    <location>
        <begin position="33"/>
        <end position="294"/>
    </location>
</feature>
<keyword evidence="5 11" id="KW-0964">Secreted</keyword>
<comment type="subcellular location">
    <subcellularLocation>
        <location evidence="1 11">Secreted</location>
    </subcellularLocation>
</comment>
<proteinExistence type="inferred from homology"/>
<keyword evidence="6 11" id="KW-0732">Signal</keyword>
<dbReference type="Gene3D" id="2.160.20.10">
    <property type="entry name" value="Single-stranded right-handed beta-helix, Pectin lyase-like"/>
    <property type="match status" value="1"/>
</dbReference>
<keyword evidence="14" id="KW-1185">Reference proteome</keyword>
<feature type="signal peptide" evidence="11">
    <location>
        <begin position="1"/>
        <end position="16"/>
    </location>
</feature>
<evidence type="ECO:0000256" key="8">
    <source>
        <dbReference type="ARBA" id="ARBA00023085"/>
    </source>
</evidence>
<evidence type="ECO:0000256" key="2">
    <source>
        <dbReference type="ARBA" id="ARBA00005184"/>
    </source>
</evidence>
<keyword evidence="11" id="KW-0961">Cell wall biogenesis/degradation</keyword>
<evidence type="ECO:0000256" key="11">
    <source>
        <dbReference type="RuleBase" id="RU000589"/>
    </source>
</evidence>
<evidence type="ECO:0000256" key="10">
    <source>
        <dbReference type="PROSITE-ProRule" id="PRU10040"/>
    </source>
</evidence>
<dbReference type="PROSITE" id="PS00800">
    <property type="entry name" value="PECTINESTERASE_1"/>
    <property type="match status" value="1"/>
</dbReference>
<dbReference type="OrthoDB" id="2019149at2759"/>
<evidence type="ECO:0000256" key="6">
    <source>
        <dbReference type="ARBA" id="ARBA00022729"/>
    </source>
</evidence>
<dbReference type="SUPFAM" id="SSF51126">
    <property type="entry name" value="Pectin lyase-like"/>
    <property type="match status" value="1"/>
</dbReference>
<reference evidence="13 14" key="1">
    <citation type="journal article" date="2018" name="Mycol. Prog.">
        <title>Coniella lustricola, a new species from submerged detritus.</title>
        <authorList>
            <person name="Raudabaugh D.B."/>
            <person name="Iturriaga T."/>
            <person name="Carver A."/>
            <person name="Mondo S."/>
            <person name="Pangilinan J."/>
            <person name="Lipzen A."/>
            <person name="He G."/>
            <person name="Amirebrahimi M."/>
            <person name="Grigoriev I.V."/>
            <person name="Miller A.N."/>
        </authorList>
    </citation>
    <scope>NUCLEOTIDE SEQUENCE [LARGE SCALE GENOMIC DNA]</scope>
    <source>
        <strain evidence="13 14">B22-T-1</strain>
    </source>
</reference>
<evidence type="ECO:0000259" key="12">
    <source>
        <dbReference type="Pfam" id="PF01095"/>
    </source>
</evidence>
<dbReference type="Proteomes" id="UP000241462">
    <property type="component" value="Unassembled WGS sequence"/>
</dbReference>
<dbReference type="EC" id="3.1.1.11" evidence="4 11"/>
<dbReference type="UniPathway" id="UPA00545">
    <property type="reaction ID" value="UER00823"/>
</dbReference>
<comment type="pathway">
    <text evidence="2 11">Glycan metabolism; pectin degradation; 2-dehydro-3-deoxy-D-gluconate from pectin: step 1/5.</text>
</comment>
<organism evidence="13 14">
    <name type="scientific">Coniella lustricola</name>
    <dbReference type="NCBI Taxonomy" id="2025994"/>
    <lineage>
        <taxon>Eukaryota</taxon>
        <taxon>Fungi</taxon>
        <taxon>Dikarya</taxon>
        <taxon>Ascomycota</taxon>
        <taxon>Pezizomycotina</taxon>
        <taxon>Sordariomycetes</taxon>
        <taxon>Sordariomycetidae</taxon>
        <taxon>Diaporthales</taxon>
        <taxon>Schizoparmaceae</taxon>
        <taxon>Coniella</taxon>
    </lineage>
</organism>
<dbReference type="PROSITE" id="PS00503">
    <property type="entry name" value="PECTINESTERASE_2"/>
    <property type="match status" value="1"/>
</dbReference>
<dbReference type="InterPro" id="IPR033131">
    <property type="entry name" value="Pectinesterase_Asp_AS"/>
</dbReference>
<sequence length="327" mass="34523">MRSLLAFASLLTAVLATSRTSAPSGCITVGSGATYSTIQAAVNSLSTTSTTAQCIFIEPGSYKEQVTVPSRAAELTFYGYTSDTSSYGDNEVTITNDLAVADGLSDEETGTLIVLAANFKMYNINVANTYGDGSQAIALSAYADSGYYACQFLGYQDTVLAEEGYQIYASSYIEGATDFVFGQYSPAWFQSCDIGVLDASLGYITADGRTSSTGTSYYVFNECSIAAASGASVPSGAYYLGRPWSEYARVVFQNTAMTDVINSAGWAEWSSSEPNTEDVLFGEYGNTGDGAEGTRASFATKLSAAVSIETILGSDYTSAGYYDSSYF</sequence>
<dbReference type="EMBL" id="KZ678436">
    <property type="protein sequence ID" value="PSR85909.1"/>
    <property type="molecule type" value="Genomic_DNA"/>
</dbReference>
<evidence type="ECO:0000313" key="13">
    <source>
        <dbReference type="EMBL" id="PSR85909.1"/>
    </source>
</evidence>
<dbReference type="InterPro" id="IPR018040">
    <property type="entry name" value="Pectinesterase_Tyr_AS"/>
</dbReference>
<keyword evidence="7 11" id="KW-0378">Hydrolase</keyword>
<dbReference type="AlphaFoldDB" id="A0A2T3A8U3"/>
<evidence type="ECO:0000256" key="4">
    <source>
        <dbReference type="ARBA" id="ARBA00013229"/>
    </source>
</evidence>
<comment type="function">
    <text evidence="11">Involved in maceration and soft-rotting of plant tissue.</text>
</comment>
<feature type="active site" evidence="10">
    <location>
        <position position="178"/>
    </location>
</feature>
<evidence type="ECO:0000313" key="14">
    <source>
        <dbReference type="Proteomes" id="UP000241462"/>
    </source>
</evidence>
<protein>
    <recommendedName>
        <fullName evidence="4 11">Pectinesterase</fullName>
        <ecNumber evidence="4 11">3.1.1.11</ecNumber>
    </recommendedName>
</protein>
<gene>
    <name evidence="13" type="ORF">BD289DRAFT_482456</name>
</gene>
<dbReference type="InterPro" id="IPR012334">
    <property type="entry name" value="Pectin_lyas_fold"/>
</dbReference>
<keyword evidence="8 11" id="KW-0063">Aspartyl esterase</keyword>
<dbReference type="GO" id="GO:0005576">
    <property type="term" value="C:extracellular region"/>
    <property type="evidence" value="ECO:0007669"/>
    <property type="project" value="UniProtKB-SubCell"/>
</dbReference>
<name>A0A2T3A8U3_9PEZI</name>
<dbReference type="GO" id="GO:0045490">
    <property type="term" value="P:pectin catabolic process"/>
    <property type="evidence" value="ECO:0007669"/>
    <property type="project" value="UniProtKB-UniRule"/>
</dbReference>
<evidence type="ECO:0000256" key="7">
    <source>
        <dbReference type="ARBA" id="ARBA00022801"/>
    </source>
</evidence>
<dbReference type="InterPro" id="IPR011050">
    <property type="entry name" value="Pectin_lyase_fold/virulence"/>
</dbReference>
<feature type="chain" id="PRO_5015368966" description="Pectinesterase" evidence="11">
    <location>
        <begin position="17"/>
        <end position="327"/>
    </location>
</feature>
<dbReference type="InParanoid" id="A0A2T3A8U3"/>
<dbReference type="GO" id="GO:0030599">
    <property type="term" value="F:pectinesterase activity"/>
    <property type="evidence" value="ECO:0007669"/>
    <property type="project" value="UniProtKB-UniRule"/>
</dbReference>
<evidence type="ECO:0000256" key="5">
    <source>
        <dbReference type="ARBA" id="ARBA00022525"/>
    </source>
</evidence>
<dbReference type="Pfam" id="PF01095">
    <property type="entry name" value="Pectinesterase"/>
    <property type="match status" value="1"/>
</dbReference>
<dbReference type="FunFam" id="2.160.20.10:FF:000014">
    <property type="entry name" value="Pectinesterase"/>
    <property type="match status" value="1"/>
</dbReference>
<dbReference type="InterPro" id="IPR000070">
    <property type="entry name" value="Pectinesterase_cat"/>
</dbReference>
<evidence type="ECO:0000256" key="3">
    <source>
        <dbReference type="ARBA" id="ARBA00008891"/>
    </source>
</evidence>
<comment type="similarity">
    <text evidence="3">Belongs to the pectinesterase family.</text>
</comment>
<comment type="catalytic activity">
    <reaction evidence="9 11">
        <text>[(1-&gt;4)-alpha-D-galacturonosyl methyl ester](n) + n H2O = [(1-&gt;4)-alpha-D-galacturonosyl](n) + n methanol + n H(+)</text>
        <dbReference type="Rhea" id="RHEA:22380"/>
        <dbReference type="Rhea" id="RHEA-COMP:14570"/>
        <dbReference type="Rhea" id="RHEA-COMP:14573"/>
        <dbReference type="ChEBI" id="CHEBI:15377"/>
        <dbReference type="ChEBI" id="CHEBI:15378"/>
        <dbReference type="ChEBI" id="CHEBI:17790"/>
        <dbReference type="ChEBI" id="CHEBI:140522"/>
        <dbReference type="ChEBI" id="CHEBI:140523"/>
        <dbReference type="EC" id="3.1.1.11"/>
    </reaction>
</comment>
<evidence type="ECO:0000256" key="9">
    <source>
        <dbReference type="ARBA" id="ARBA00047928"/>
    </source>
</evidence>
<dbReference type="PANTHER" id="PTHR31321:SF127">
    <property type="entry name" value="PECTINESTERASE"/>
    <property type="match status" value="1"/>
</dbReference>
<accession>A0A2T3A8U3</accession>